<feature type="transmembrane region" description="Helical" evidence="1">
    <location>
        <begin position="58"/>
        <end position="77"/>
    </location>
</feature>
<dbReference type="RefSeq" id="WP_378612413.1">
    <property type="nucleotide sequence ID" value="NZ_JBHSAX010000013.1"/>
</dbReference>
<gene>
    <name evidence="2" type="ORF">ACFO0B_11665</name>
</gene>
<sequence length="333" mass="34646">MTQLDEGSTLPLESGPRRPHRPLLVACGLMAALLLWSLAGLVLDDRLIGGEPAWAKPAKFAAAFVLYTATLAWLLGLPHRGSRVTRCMGTIFAVTTVVDVGFVVVQAARGTFSHFNTESDAVNTVGQLIFASGVPGLFAANLVIAVVVLWQRVADRPVTLAIRAGLVLAVAGMALGYLMGFTGARTAEAADGRAVELVGSHTVGDRGVRDDPAGLPVTHWSTTGGDLRVPHFVGLHGMQVLLLAAVALGFAARRYPALREERARARLVGVLAAAWTGLLALTLWQALRGVPPAAPDGPVLLTGAALLAATALGVALVLSAAVLRRAPATRVSH</sequence>
<feature type="transmembrane region" description="Helical" evidence="1">
    <location>
        <begin position="89"/>
        <end position="108"/>
    </location>
</feature>
<keyword evidence="1" id="KW-0812">Transmembrane</keyword>
<name>A0ABV8DRB5_9NOCA</name>
<protein>
    <submittedName>
        <fullName evidence="2">Uncharacterized protein</fullName>
    </submittedName>
</protein>
<evidence type="ECO:0000313" key="3">
    <source>
        <dbReference type="Proteomes" id="UP001595696"/>
    </source>
</evidence>
<organism evidence="2 3">
    <name type="scientific">Nocardia jiangsuensis</name>
    <dbReference type="NCBI Taxonomy" id="1691563"/>
    <lineage>
        <taxon>Bacteria</taxon>
        <taxon>Bacillati</taxon>
        <taxon>Actinomycetota</taxon>
        <taxon>Actinomycetes</taxon>
        <taxon>Mycobacteriales</taxon>
        <taxon>Nocardiaceae</taxon>
        <taxon>Nocardia</taxon>
    </lineage>
</organism>
<dbReference type="Proteomes" id="UP001595696">
    <property type="component" value="Unassembled WGS sequence"/>
</dbReference>
<feature type="transmembrane region" description="Helical" evidence="1">
    <location>
        <begin position="267"/>
        <end position="287"/>
    </location>
</feature>
<keyword evidence="1" id="KW-1133">Transmembrane helix</keyword>
<evidence type="ECO:0000313" key="2">
    <source>
        <dbReference type="EMBL" id="MFC3962641.1"/>
    </source>
</evidence>
<feature type="transmembrane region" description="Helical" evidence="1">
    <location>
        <begin position="23"/>
        <end position="43"/>
    </location>
</feature>
<feature type="transmembrane region" description="Helical" evidence="1">
    <location>
        <begin position="299"/>
        <end position="323"/>
    </location>
</feature>
<accession>A0ABV8DRB5</accession>
<feature type="transmembrane region" description="Helical" evidence="1">
    <location>
        <begin position="160"/>
        <end position="179"/>
    </location>
</feature>
<comment type="caution">
    <text evidence="2">The sequence shown here is derived from an EMBL/GenBank/DDBJ whole genome shotgun (WGS) entry which is preliminary data.</text>
</comment>
<keyword evidence="3" id="KW-1185">Reference proteome</keyword>
<reference evidence="3" key="1">
    <citation type="journal article" date="2019" name="Int. J. Syst. Evol. Microbiol.">
        <title>The Global Catalogue of Microorganisms (GCM) 10K type strain sequencing project: providing services to taxonomists for standard genome sequencing and annotation.</title>
        <authorList>
            <consortium name="The Broad Institute Genomics Platform"/>
            <consortium name="The Broad Institute Genome Sequencing Center for Infectious Disease"/>
            <person name="Wu L."/>
            <person name="Ma J."/>
        </authorList>
    </citation>
    <scope>NUCLEOTIDE SEQUENCE [LARGE SCALE GENOMIC DNA]</scope>
    <source>
        <strain evidence="3">CGMCC 4.7330</strain>
    </source>
</reference>
<dbReference type="EMBL" id="JBHSAX010000013">
    <property type="protein sequence ID" value="MFC3962641.1"/>
    <property type="molecule type" value="Genomic_DNA"/>
</dbReference>
<keyword evidence="1" id="KW-0472">Membrane</keyword>
<feature type="transmembrane region" description="Helical" evidence="1">
    <location>
        <begin position="128"/>
        <end position="148"/>
    </location>
</feature>
<feature type="transmembrane region" description="Helical" evidence="1">
    <location>
        <begin position="233"/>
        <end position="255"/>
    </location>
</feature>
<evidence type="ECO:0000256" key="1">
    <source>
        <dbReference type="SAM" id="Phobius"/>
    </source>
</evidence>
<proteinExistence type="predicted"/>